<keyword evidence="2" id="KW-1185">Reference proteome</keyword>
<evidence type="ECO:0000313" key="2">
    <source>
        <dbReference type="Proteomes" id="UP001219525"/>
    </source>
</evidence>
<dbReference type="AlphaFoldDB" id="A0AAD6YMT5"/>
<evidence type="ECO:0000313" key="1">
    <source>
        <dbReference type="EMBL" id="KAJ7224201.1"/>
    </source>
</evidence>
<comment type="caution">
    <text evidence="1">The sequence shown here is derived from an EMBL/GenBank/DDBJ whole genome shotgun (WGS) entry which is preliminary data.</text>
</comment>
<accession>A0AAD6YMT5</accession>
<dbReference type="EMBL" id="JARJCW010000005">
    <property type="protein sequence ID" value="KAJ7224201.1"/>
    <property type="molecule type" value="Genomic_DNA"/>
</dbReference>
<protein>
    <submittedName>
        <fullName evidence="1">Uncharacterized protein</fullName>
    </submittedName>
</protein>
<proteinExistence type="predicted"/>
<sequence>MSRQGLYASCTRTKRRAWTSSFGLTAGSWTQHTSQWVEMLEAGSAHGGVDADAAVLPYCAQLILWHRHNIIVSSDLTRYTIYHNVALLVPEARVPPSVALGLMYELLYTAPVVNLDLWMHMYIGDLCTAAPGLDGF</sequence>
<organism evidence="1 2">
    <name type="scientific">Mycena pura</name>
    <dbReference type="NCBI Taxonomy" id="153505"/>
    <lineage>
        <taxon>Eukaryota</taxon>
        <taxon>Fungi</taxon>
        <taxon>Dikarya</taxon>
        <taxon>Basidiomycota</taxon>
        <taxon>Agaricomycotina</taxon>
        <taxon>Agaricomycetes</taxon>
        <taxon>Agaricomycetidae</taxon>
        <taxon>Agaricales</taxon>
        <taxon>Marasmiineae</taxon>
        <taxon>Mycenaceae</taxon>
        <taxon>Mycena</taxon>
    </lineage>
</organism>
<name>A0AAD6YMT5_9AGAR</name>
<reference evidence="1" key="1">
    <citation type="submission" date="2023-03" db="EMBL/GenBank/DDBJ databases">
        <title>Massive genome expansion in bonnet fungi (Mycena s.s.) driven by repeated elements and novel gene families across ecological guilds.</title>
        <authorList>
            <consortium name="Lawrence Berkeley National Laboratory"/>
            <person name="Harder C.B."/>
            <person name="Miyauchi S."/>
            <person name="Viragh M."/>
            <person name="Kuo A."/>
            <person name="Thoen E."/>
            <person name="Andreopoulos B."/>
            <person name="Lu D."/>
            <person name="Skrede I."/>
            <person name="Drula E."/>
            <person name="Henrissat B."/>
            <person name="Morin E."/>
            <person name="Kohler A."/>
            <person name="Barry K."/>
            <person name="LaButti K."/>
            <person name="Morin E."/>
            <person name="Salamov A."/>
            <person name="Lipzen A."/>
            <person name="Mereny Z."/>
            <person name="Hegedus B."/>
            <person name="Baldrian P."/>
            <person name="Stursova M."/>
            <person name="Weitz H."/>
            <person name="Taylor A."/>
            <person name="Grigoriev I.V."/>
            <person name="Nagy L.G."/>
            <person name="Martin F."/>
            <person name="Kauserud H."/>
        </authorList>
    </citation>
    <scope>NUCLEOTIDE SEQUENCE</scope>
    <source>
        <strain evidence="1">9144</strain>
    </source>
</reference>
<gene>
    <name evidence="1" type="ORF">GGX14DRAFT_386975</name>
</gene>
<dbReference type="Proteomes" id="UP001219525">
    <property type="component" value="Unassembled WGS sequence"/>
</dbReference>